<evidence type="ECO:0000256" key="1">
    <source>
        <dbReference type="SAM" id="Phobius"/>
    </source>
</evidence>
<dbReference type="Proteomes" id="UP000215559">
    <property type="component" value="Unassembled WGS sequence"/>
</dbReference>
<comment type="caution">
    <text evidence="2">The sequence shown here is derived from an EMBL/GenBank/DDBJ whole genome shotgun (WGS) entry which is preliminary data.</text>
</comment>
<protein>
    <submittedName>
        <fullName evidence="2">Uncharacterized protein</fullName>
    </submittedName>
</protein>
<keyword evidence="1" id="KW-0812">Transmembrane</keyword>
<keyword evidence="1" id="KW-1133">Transmembrane helix</keyword>
<gene>
    <name evidence="2" type="ORF">CH330_06690</name>
</gene>
<feature type="transmembrane region" description="Helical" evidence="1">
    <location>
        <begin position="72"/>
        <end position="91"/>
    </location>
</feature>
<evidence type="ECO:0000313" key="3">
    <source>
        <dbReference type="Proteomes" id="UP000215559"/>
    </source>
</evidence>
<name>A0A235BSS8_UNCW3</name>
<feature type="transmembrane region" description="Helical" evidence="1">
    <location>
        <begin position="40"/>
        <end position="60"/>
    </location>
</feature>
<evidence type="ECO:0000313" key="2">
    <source>
        <dbReference type="EMBL" id="OYD15079.1"/>
    </source>
</evidence>
<proteinExistence type="predicted"/>
<keyword evidence="1" id="KW-0472">Membrane</keyword>
<reference evidence="2 3" key="1">
    <citation type="submission" date="2017-07" db="EMBL/GenBank/DDBJ databases">
        <title>Recovery of genomes from metagenomes via a dereplication, aggregation, and scoring strategy.</title>
        <authorList>
            <person name="Sieber C.M."/>
            <person name="Probst A.J."/>
            <person name="Sharrar A."/>
            <person name="Thomas B.C."/>
            <person name="Hess M."/>
            <person name="Tringe S.G."/>
            <person name="Banfield J.F."/>
        </authorList>
    </citation>
    <scope>NUCLEOTIDE SEQUENCE [LARGE SCALE GENOMIC DNA]</scope>
    <source>
        <strain evidence="2">JGI_Cruoil_03_51_56</strain>
    </source>
</reference>
<dbReference type="AlphaFoldDB" id="A0A235BSS8"/>
<sequence length="115" mass="12985">MQVTTLKELKKAAKQGEVEILVTSRDLSKKVRTWETIRKVANIVVFIILALAIFAWANPIGWDLLETGSARLARQIMLGVGVVLLFMDYFLPVVRNYKIAGQDKSGLKLVNRKTR</sequence>
<accession>A0A235BSS8</accession>
<dbReference type="EMBL" id="NOZP01000124">
    <property type="protein sequence ID" value="OYD15079.1"/>
    <property type="molecule type" value="Genomic_DNA"/>
</dbReference>
<organism evidence="2 3">
    <name type="scientific">candidate division WOR-3 bacterium JGI_Cruoil_03_51_56</name>
    <dbReference type="NCBI Taxonomy" id="1973747"/>
    <lineage>
        <taxon>Bacteria</taxon>
        <taxon>Bacteria division WOR-3</taxon>
    </lineage>
</organism>